<dbReference type="InterPro" id="IPR046342">
    <property type="entry name" value="CBS_dom_sf"/>
</dbReference>
<gene>
    <name evidence="6" type="ORF">AMSG_01365</name>
</gene>
<dbReference type="EMBL" id="GL349437">
    <property type="protein sequence ID" value="KNC53656.1"/>
    <property type="molecule type" value="Genomic_DNA"/>
</dbReference>
<organism evidence="6 7">
    <name type="scientific">Thecamonas trahens ATCC 50062</name>
    <dbReference type="NCBI Taxonomy" id="461836"/>
    <lineage>
        <taxon>Eukaryota</taxon>
        <taxon>Apusozoa</taxon>
        <taxon>Apusomonadida</taxon>
        <taxon>Apusomonadidae</taxon>
        <taxon>Thecamonas</taxon>
    </lineage>
</organism>
<feature type="domain" description="CBS" evidence="5">
    <location>
        <begin position="311"/>
        <end position="370"/>
    </location>
</feature>
<feature type="domain" description="CBS" evidence="5">
    <location>
        <begin position="392"/>
        <end position="451"/>
    </location>
</feature>
<dbReference type="STRING" id="461836.A0A0L0DNS5"/>
<dbReference type="RefSeq" id="XP_013761971.1">
    <property type="nucleotide sequence ID" value="XM_013906517.1"/>
</dbReference>
<proteinExistence type="predicted"/>
<sequence>MAVAQTAHAYAHPQQTAMPAPRPLSASLGHPSPSRKRQRDMTPDDFGLRLPPGAVPRPKRRKTPTKTPSPAFSKPITPAIAPASAPGVNVVVCLHPDAPAATAMAGGAVVGIDAVGGTVLPGATTPSVESESEHEGLDPLEHWLTHVQVLTGAKANKILEVQAYDTVVSAFRTLITARLLSAPIYDAHTSTYVGTIDIVDLVHMAVNSLSKVTSRVSLENLMRTKVFGMKVFQLANFSSLNPFVAVKLGSSILKVMQGLAVDKLHRVSITDDKGRVRGIISQSWMVRWLSTNAQRFLGERAHAPIADLGLGEPKTVVTIRDSQLAIEAFSAMVEASVSAVGIVDSHNVLKGVISVRDIKAVRPSQSNPDVIHFDALYINVMEFVAVSRAQVVSTEKVPLLSCSPDTPLTVVLGRVVAARMYRIFVVDEMHRPVSVVSLADLIRVFLPPSASSSLIAEATASANATTTVCTTTTSSNATTTVSSITVATTSATPVVSPASVAGNPFGLHSSSEPPVTL</sequence>
<evidence type="ECO:0000259" key="5">
    <source>
        <dbReference type="PROSITE" id="PS51371"/>
    </source>
</evidence>
<dbReference type="SUPFAM" id="SSF54631">
    <property type="entry name" value="CBS-domain pair"/>
    <property type="match status" value="2"/>
</dbReference>
<dbReference type="PROSITE" id="PS51371">
    <property type="entry name" value="CBS"/>
    <property type="match status" value="2"/>
</dbReference>
<dbReference type="Pfam" id="PF00571">
    <property type="entry name" value="CBS"/>
    <property type="match status" value="2"/>
</dbReference>
<dbReference type="SMART" id="SM00116">
    <property type="entry name" value="CBS"/>
    <property type="match status" value="3"/>
</dbReference>
<dbReference type="OMA" id="FITHQPR"/>
<dbReference type="PANTHER" id="PTHR13780:SF36">
    <property type="entry name" value="CBS DOMAIN-CONTAINING PROTEIN"/>
    <property type="match status" value="1"/>
</dbReference>
<dbReference type="Gene3D" id="3.10.580.10">
    <property type="entry name" value="CBS-domain"/>
    <property type="match status" value="2"/>
</dbReference>
<evidence type="ECO:0000256" key="2">
    <source>
        <dbReference type="ARBA" id="ARBA00023122"/>
    </source>
</evidence>
<keyword evidence="1" id="KW-0677">Repeat</keyword>
<dbReference type="AlphaFoldDB" id="A0A0L0DNS5"/>
<dbReference type="eggNOG" id="KOG1764">
    <property type="taxonomic scope" value="Eukaryota"/>
</dbReference>
<keyword evidence="7" id="KW-1185">Reference proteome</keyword>
<dbReference type="GeneID" id="25561118"/>
<dbReference type="InterPro" id="IPR000644">
    <property type="entry name" value="CBS_dom"/>
</dbReference>
<evidence type="ECO:0000313" key="7">
    <source>
        <dbReference type="Proteomes" id="UP000054408"/>
    </source>
</evidence>
<dbReference type="PANTHER" id="PTHR13780">
    <property type="entry name" value="AMP-ACTIVATED PROTEIN KINASE, GAMMA REGULATORY SUBUNIT"/>
    <property type="match status" value="1"/>
</dbReference>
<evidence type="ECO:0000313" key="6">
    <source>
        <dbReference type="EMBL" id="KNC53656.1"/>
    </source>
</evidence>
<evidence type="ECO:0000256" key="1">
    <source>
        <dbReference type="ARBA" id="ARBA00022737"/>
    </source>
</evidence>
<name>A0A0L0DNS5_THETB</name>
<dbReference type="Proteomes" id="UP000054408">
    <property type="component" value="Unassembled WGS sequence"/>
</dbReference>
<dbReference type="CDD" id="cd02205">
    <property type="entry name" value="CBS_pair_SF"/>
    <property type="match status" value="2"/>
</dbReference>
<protein>
    <recommendedName>
        <fullName evidence="5">CBS domain-containing protein</fullName>
    </recommendedName>
</protein>
<keyword evidence="2 3" id="KW-0129">CBS domain</keyword>
<dbReference type="OrthoDB" id="449052at2759"/>
<evidence type="ECO:0000256" key="3">
    <source>
        <dbReference type="PROSITE-ProRule" id="PRU00703"/>
    </source>
</evidence>
<reference evidence="6 7" key="1">
    <citation type="submission" date="2010-05" db="EMBL/GenBank/DDBJ databases">
        <title>The Genome Sequence of Thecamonas trahens ATCC 50062.</title>
        <authorList>
            <consortium name="The Broad Institute Genome Sequencing Platform"/>
            <person name="Russ C."/>
            <person name="Cuomo C."/>
            <person name="Shea T."/>
            <person name="Young S.K."/>
            <person name="Zeng Q."/>
            <person name="Koehrsen M."/>
            <person name="Haas B."/>
            <person name="Borodovsky M."/>
            <person name="Guigo R."/>
            <person name="Alvarado L."/>
            <person name="Berlin A."/>
            <person name="Bochicchio J."/>
            <person name="Borenstein D."/>
            <person name="Chapman S."/>
            <person name="Chen Z."/>
            <person name="Freedman E."/>
            <person name="Gellesch M."/>
            <person name="Goldberg J."/>
            <person name="Griggs A."/>
            <person name="Gujja S."/>
            <person name="Heilman E."/>
            <person name="Heiman D."/>
            <person name="Hepburn T."/>
            <person name="Howarth C."/>
            <person name="Jen D."/>
            <person name="Larson L."/>
            <person name="Mehta T."/>
            <person name="Park D."/>
            <person name="Pearson M."/>
            <person name="Roberts A."/>
            <person name="Saif S."/>
            <person name="Shenoy N."/>
            <person name="Sisk P."/>
            <person name="Stolte C."/>
            <person name="Sykes S."/>
            <person name="Thomson T."/>
            <person name="Walk T."/>
            <person name="White J."/>
            <person name="Yandava C."/>
            <person name="Burger G."/>
            <person name="Gray M.W."/>
            <person name="Holland P.W.H."/>
            <person name="King N."/>
            <person name="Lang F.B.F."/>
            <person name="Roger A.J."/>
            <person name="Ruiz-Trillo I."/>
            <person name="Lander E."/>
            <person name="Nusbaum C."/>
        </authorList>
    </citation>
    <scope>NUCLEOTIDE SEQUENCE [LARGE SCALE GENOMIC DNA]</scope>
    <source>
        <strain evidence="6 7">ATCC 50062</strain>
    </source>
</reference>
<evidence type="ECO:0000256" key="4">
    <source>
        <dbReference type="SAM" id="MobiDB-lite"/>
    </source>
</evidence>
<accession>A0A0L0DNS5</accession>
<feature type="region of interest" description="Disordered" evidence="4">
    <location>
        <begin position="1"/>
        <end position="77"/>
    </location>
</feature>
<dbReference type="InterPro" id="IPR050511">
    <property type="entry name" value="AMPK_gamma/SDS23_families"/>
</dbReference>